<gene>
    <name evidence="6" type="ORF">RS75_03450</name>
</gene>
<dbReference type="SUPFAM" id="SSF51182">
    <property type="entry name" value="RmlC-like cupins"/>
    <property type="match status" value="1"/>
</dbReference>
<dbReference type="RefSeq" id="WP_045017437.1">
    <property type="nucleotide sequence ID" value="NZ_JWJH01000003.1"/>
</dbReference>
<keyword evidence="7" id="KW-1185">Reference proteome</keyword>
<organism evidence="6 7">
    <name type="scientific">Rhizobium nepotum 39/7</name>
    <dbReference type="NCBI Taxonomy" id="1368418"/>
    <lineage>
        <taxon>Bacteria</taxon>
        <taxon>Pseudomonadati</taxon>
        <taxon>Pseudomonadota</taxon>
        <taxon>Alphaproteobacteria</taxon>
        <taxon>Hyphomicrobiales</taxon>
        <taxon>Rhizobiaceae</taxon>
        <taxon>Rhizobium/Agrobacterium group</taxon>
        <taxon>Rhizobium</taxon>
    </lineage>
</organism>
<comment type="similarity">
    <text evidence="5">Belongs to the dTDP-4-dehydrorhamnose 3,5-epimerase family.</text>
</comment>
<comment type="caution">
    <text evidence="6">The sequence shown here is derived from an EMBL/GenBank/DDBJ whole genome shotgun (WGS) entry which is preliminary data.</text>
</comment>
<dbReference type="Pfam" id="PF00908">
    <property type="entry name" value="dTDP_sugar_isom"/>
    <property type="match status" value="1"/>
</dbReference>
<dbReference type="InterPro" id="IPR014710">
    <property type="entry name" value="RmlC-like_jellyroll"/>
</dbReference>
<evidence type="ECO:0000256" key="1">
    <source>
        <dbReference type="ARBA" id="ARBA00001298"/>
    </source>
</evidence>
<comment type="function">
    <text evidence="2 5">Catalyzes the epimerization of the C3' and C5'positions of dTDP-6-deoxy-D-xylo-4-hexulose, forming dTDP-6-deoxy-L-lyxo-4-hexulose.</text>
</comment>
<evidence type="ECO:0000256" key="4">
    <source>
        <dbReference type="ARBA" id="ARBA00019595"/>
    </source>
</evidence>
<sequence length="191" mass="21341">MHFERLDIPELVLITPKKFGDERGYFMESFRKSLFEEAVGNFDFVQDNQSLSADAGTIRGLHFQLEPKAQGKLVSCIVGSILDVAVDIRTGSPTYARHVTAELTADNGRMLWVPPGFAHAFCTLEANTKVSYKVTDYYSPEHDRGLAYDDPEIGINWPIPISKAVLSAKDRRQPRLAELGALFTYSQRSVG</sequence>
<name>A0ABR5CW40_9HYPH</name>
<dbReference type="Proteomes" id="UP000052068">
    <property type="component" value="Unassembled WGS sequence"/>
</dbReference>
<keyword evidence="5" id="KW-0413">Isomerase</keyword>
<evidence type="ECO:0000256" key="2">
    <source>
        <dbReference type="ARBA" id="ARBA00001997"/>
    </source>
</evidence>
<evidence type="ECO:0000256" key="3">
    <source>
        <dbReference type="ARBA" id="ARBA00012098"/>
    </source>
</evidence>
<dbReference type="Gene3D" id="2.60.120.10">
    <property type="entry name" value="Jelly Rolls"/>
    <property type="match status" value="1"/>
</dbReference>
<protein>
    <recommendedName>
        <fullName evidence="4 5">dTDP-4-dehydrorhamnose 3,5-epimerase</fullName>
        <ecNumber evidence="3 5">5.1.3.13</ecNumber>
    </recommendedName>
    <alternativeName>
        <fullName evidence="5">Thymidine diphospho-4-keto-rhamnose 3,5-epimerase</fullName>
    </alternativeName>
</protein>
<comment type="catalytic activity">
    <reaction evidence="1 5">
        <text>dTDP-4-dehydro-6-deoxy-alpha-D-glucose = dTDP-4-dehydro-beta-L-rhamnose</text>
        <dbReference type="Rhea" id="RHEA:16969"/>
        <dbReference type="ChEBI" id="CHEBI:57649"/>
        <dbReference type="ChEBI" id="CHEBI:62830"/>
        <dbReference type="EC" id="5.1.3.13"/>
    </reaction>
</comment>
<dbReference type="InterPro" id="IPR011051">
    <property type="entry name" value="RmlC_Cupin_sf"/>
</dbReference>
<evidence type="ECO:0000313" key="6">
    <source>
        <dbReference type="EMBL" id="KJF69047.1"/>
    </source>
</evidence>
<dbReference type="NCBIfam" id="TIGR01221">
    <property type="entry name" value="rmlC"/>
    <property type="match status" value="1"/>
</dbReference>
<evidence type="ECO:0000313" key="7">
    <source>
        <dbReference type="Proteomes" id="UP000052068"/>
    </source>
</evidence>
<dbReference type="CDD" id="cd00438">
    <property type="entry name" value="cupin_RmlC"/>
    <property type="match status" value="1"/>
</dbReference>
<accession>A0ABR5CW40</accession>
<reference evidence="6 7" key="1">
    <citation type="submission" date="2015-03" db="EMBL/GenBank/DDBJ databases">
        <title>Draft Genome Sequences of Agrobacterium nepotum Strain 39/7T (= CFBP 7436T = LMG 26435T) and Agrobacterium sp. Strain KFB 330 (= CFBP 8308 = LMG 28674).</title>
        <authorList>
            <person name="Kuzmanovic N."/>
            <person name="Pulawska J."/>
            <person name="Obradovic A."/>
        </authorList>
    </citation>
    <scope>NUCLEOTIDE SEQUENCE [LARGE SCALE GENOMIC DNA]</scope>
    <source>
        <strain evidence="6 7">39/7</strain>
    </source>
</reference>
<comment type="pathway">
    <text evidence="5">Carbohydrate biosynthesis; dTDP-L-rhamnose biosynthesis.</text>
</comment>
<dbReference type="InterPro" id="IPR000888">
    <property type="entry name" value="RmlC-like"/>
</dbReference>
<dbReference type="PANTHER" id="PTHR21047">
    <property type="entry name" value="DTDP-6-DEOXY-D-GLUCOSE-3,5 EPIMERASE"/>
    <property type="match status" value="1"/>
</dbReference>
<dbReference type="EMBL" id="JWJH01000003">
    <property type="protein sequence ID" value="KJF69047.1"/>
    <property type="molecule type" value="Genomic_DNA"/>
</dbReference>
<evidence type="ECO:0000256" key="5">
    <source>
        <dbReference type="RuleBase" id="RU364069"/>
    </source>
</evidence>
<dbReference type="PANTHER" id="PTHR21047:SF2">
    <property type="entry name" value="THYMIDINE DIPHOSPHO-4-KETO-RHAMNOSE 3,5-EPIMERASE"/>
    <property type="match status" value="1"/>
</dbReference>
<dbReference type="EC" id="5.1.3.13" evidence="3 5"/>
<proteinExistence type="inferred from homology"/>
<comment type="subunit">
    <text evidence="5">Homodimer.</text>
</comment>